<evidence type="ECO:0000313" key="10">
    <source>
        <dbReference type="EMBL" id="ORZ38313.1"/>
    </source>
</evidence>
<feature type="compositionally biased region" description="Low complexity" evidence="7">
    <location>
        <begin position="475"/>
        <end position="484"/>
    </location>
</feature>
<dbReference type="InterPro" id="IPR034193">
    <property type="entry name" value="PCSK9_ProteinaseK-like"/>
</dbReference>
<evidence type="ECO:0000256" key="5">
    <source>
        <dbReference type="PROSITE-ProRule" id="PRU01240"/>
    </source>
</evidence>
<evidence type="ECO:0000256" key="1">
    <source>
        <dbReference type="ARBA" id="ARBA00011073"/>
    </source>
</evidence>
<dbReference type="Pfam" id="PF00082">
    <property type="entry name" value="Peptidase_S8"/>
    <property type="match status" value="1"/>
</dbReference>
<dbReference type="PRINTS" id="PR00723">
    <property type="entry name" value="SUBTILISIN"/>
</dbReference>
<dbReference type="STRING" id="765915.A0A1Y2HX70"/>
<organism evidence="10 11">
    <name type="scientific">Catenaria anguillulae PL171</name>
    <dbReference type="NCBI Taxonomy" id="765915"/>
    <lineage>
        <taxon>Eukaryota</taxon>
        <taxon>Fungi</taxon>
        <taxon>Fungi incertae sedis</taxon>
        <taxon>Blastocladiomycota</taxon>
        <taxon>Blastocladiomycetes</taxon>
        <taxon>Blastocladiales</taxon>
        <taxon>Catenariaceae</taxon>
        <taxon>Catenaria</taxon>
    </lineage>
</organism>
<feature type="active site" description="Charge relay system" evidence="5">
    <location>
        <position position="158"/>
    </location>
</feature>
<dbReference type="PANTHER" id="PTHR43806:SF11">
    <property type="entry name" value="CEREVISIN-RELATED"/>
    <property type="match status" value="1"/>
</dbReference>
<dbReference type="OrthoDB" id="206201at2759"/>
<evidence type="ECO:0000256" key="7">
    <source>
        <dbReference type="SAM" id="MobiDB-lite"/>
    </source>
</evidence>
<dbReference type="PANTHER" id="PTHR43806">
    <property type="entry name" value="PEPTIDASE S8"/>
    <property type="match status" value="1"/>
</dbReference>
<comment type="caution">
    <text evidence="10">The sequence shown here is derived from an EMBL/GenBank/DDBJ whole genome shotgun (WGS) entry which is preliminary data.</text>
</comment>
<feature type="domain" description="Peptidase S8/S53" evidence="9">
    <location>
        <begin position="149"/>
        <end position="400"/>
    </location>
</feature>
<keyword evidence="8" id="KW-0732">Signal</keyword>
<feature type="active site" description="Charge relay system" evidence="5">
    <location>
        <position position="188"/>
    </location>
</feature>
<dbReference type="InterPro" id="IPR015500">
    <property type="entry name" value="Peptidase_S8_subtilisin-rel"/>
</dbReference>
<dbReference type="InterPro" id="IPR023828">
    <property type="entry name" value="Peptidase_S8_Ser-AS"/>
</dbReference>
<keyword evidence="4 5" id="KW-0720">Serine protease</keyword>
<dbReference type="GO" id="GO:0006508">
    <property type="term" value="P:proteolysis"/>
    <property type="evidence" value="ECO:0007669"/>
    <property type="project" value="UniProtKB-KW"/>
</dbReference>
<keyword evidence="2 5" id="KW-0645">Protease</keyword>
<feature type="compositionally biased region" description="Polar residues" evidence="7">
    <location>
        <begin position="172"/>
        <end position="181"/>
    </location>
</feature>
<dbReference type="InterPro" id="IPR000209">
    <property type="entry name" value="Peptidase_S8/S53_dom"/>
</dbReference>
<evidence type="ECO:0000256" key="2">
    <source>
        <dbReference type="ARBA" id="ARBA00022670"/>
    </source>
</evidence>
<evidence type="ECO:0000256" key="3">
    <source>
        <dbReference type="ARBA" id="ARBA00022801"/>
    </source>
</evidence>
<proteinExistence type="inferred from homology"/>
<accession>A0A1Y2HX70</accession>
<name>A0A1Y2HX70_9FUNG</name>
<feature type="region of interest" description="Disordered" evidence="7">
    <location>
        <begin position="407"/>
        <end position="490"/>
    </location>
</feature>
<dbReference type="PROSITE" id="PS51892">
    <property type="entry name" value="SUBTILASE"/>
    <property type="match status" value="1"/>
</dbReference>
<dbReference type="InterPro" id="IPR050131">
    <property type="entry name" value="Peptidase_S8_subtilisin-like"/>
</dbReference>
<gene>
    <name evidence="10" type="ORF">BCR44DRAFT_34120</name>
</gene>
<feature type="signal peptide" evidence="8">
    <location>
        <begin position="1"/>
        <end position="32"/>
    </location>
</feature>
<comment type="similarity">
    <text evidence="1 5 6">Belongs to the peptidase S8 family.</text>
</comment>
<feature type="compositionally biased region" description="Low complexity" evidence="7">
    <location>
        <begin position="411"/>
        <end position="423"/>
    </location>
</feature>
<dbReference type="Proteomes" id="UP000193411">
    <property type="component" value="Unassembled WGS sequence"/>
</dbReference>
<dbReference type="PROSITE" id="PS00136">
    <property type="entry name" value="SUBTILASE_ASP"/>
    <property type="match status" value="1"/>
</dbReference>
<dbReference type="InterPro" id="IPR036852">
    <property type="entry name" value="Peptidase_S8/S53_dom_sf"/>
</dbReference>
<dbReference type="PROSITE" id="PS00137">
    <property type="entry name" value="SUBTILASE_HIS"/>
    <property type="match status" value="1"/>
</dbReference>
<dbReference type="InterPro" id="IPR022398">
    <property type="entry name" value="Peptidase_S8_His-AS"/>
</dbReference>
<dbReference type="GO" id="GO:0004252">
    <property type="term" value="F:serine-type endopeptidase activity"/>
    <property type="evidence" value="ECO:0007669"/>
    <property type="project" value="UniProtKB-UniRule"/>
</dbReference>
<dbReference type="PROSITE" id="PS00138">
    <property type="entry name" value="SUBTILASE_SER"/>
    <property type="match status" value="1"/>
</dbReference>
<feature type="region of interest" description="Disordered" evidence="7">
    <location>
        <begin position="172"/>
        <end position="193"/>
    </location>
</feature>
<sequence>MSNHSSAPSRRWSVILASAIATLALSTSNTHAAPANSPQWIVELDTSSADVSVADAQQGVFQWYQNRGLSNPEAKAGPLSIGNSFSALTMPSAGGEEALASLANVANVRSVAPTVEWEIFGTQANAPAGLDRLDGTLDGTFNFPDNAQGAGVDVFVIDSGVDINHQDFGGRAQTQDFTQSGNRDDNGHGSHVSGTIAGATSGIAKQANLFGFKVFDASGRGSNAIILQALQETSRQVQQRGNPAVVNMSLGGPRSGGDGATQRAIEALVQQGVAVVVAAGNESQDACNVSPAFIPSAITVGAIDPRNDQLANFSNVGRCVDISAPGVQIPSVRANSQNGVANLSGTSMASPHVAGVMAALMSTGLSADAARQQMLQAAEQGAIGGNLRGTANVLLAFGNGAAGGGNGNGAGKKAVGKKAAQPGQGAGGAKQGAKKQAAGGAGKKRAAGGAKKGAKRGAKKQAGGKRVGGAKKGASKAGAQKQVANPIQAA</sequence>
<dbReference type="AlphaFoldDB" id="A0A1Y2HX70"/>
<feature type="compositionally biased region" description="Basic residues" evidence="7">
    <location>
        <begin position="442"/>
        <end position="463"/>
    </location>
</feature>
<evidence type="ECO:0000256" key="8">
    <source>
        <dbReference type="SAM" id="SignalP"/>
    </source>
</evidence>
<dbReference type="SUPFAM" id="SSF52743">
    <property type="entry name" value="Subtilisin-like"/>
    <property type="match status" value="1"/>
</dbReference>
<evidence type="ECO:0000259" key="9">
    <source>
        <dbReference type="Pfam" id="PF00082"/>
    </source>
</evidence>
<reference evidence="10 11" key="1">
    <citation type="submission" date="2016-07" db="EMBL/GenBank/DDBJ databases">
        <title>Pervasive Adenine N6-methylation of Active Genes in Fungi.</title>
        <authorList>
            <consortium name="DOE Joint Genome Institute"/>
            <person name="Mondo S.J."/>
            <person name="Dannebaum R.O."/>
            <person name="Kuo R.C."/>
            <person name="Labutti K."/>
            <person name="Haridas S."/>
            <person name="Kuo A."/>
            <person name="Salamov A."/>
            <person name="Ahrendt S.R."/>
            <person name="Lipzen A."/>
            <person name="Sullivan W."/>
            <person name="Andreopoulos W.B."/>
            <person name="Clum A."/>
            <person name="Lindquist E."/>
            <person name="Daum C."/>
            <person name="Ramamoorthy G.K."/>
            <person name="Gryganskyi A."/>
            <person name="Culley D."/>
            <person name="Magnuson J.K."/>
            <person name="James T.Y."/>
            <person name="O'Malley M.A."/>
            <person name="Stajich J.E."/>
            <person name="Spatafora J.W."/>
            <person name="Visel A."/>
            <person name="Grigoriev I.V."/>
        </authorList>
    </citation>
    <scope>NUCLEOTIDE SEQUENCE [LARGE SCALE GENOMIC DNA]</scope>
    <source>
        <strain evidence="10 11">PL171</strain>
    </source>
</reference>
<dbReference type="CDD" id="cd04077">
    <property type="entry name" value="Peptidases_S8_PCSK9_ProteinaseK_like"/>
    <property type="match status" value="1"/>
</dbReference>
<dbReference type="EMBL" id="MCFL01000009">
    <property type="protein sequence ID" value="ORZ38313.1"/>
    <property type="molecule type" value="Genomic_DNA"/>
</dbReference>
<evidence type="ECO:0000256" key="4">
    <source>
        <dbReference type="ARBA" id="ARBA00022825"/>
    </source>
</evidence>
<dbReference type="Gene3D" id="3.40.50.200">
    <property type="entry name" value="Peptidase S8/S53 domain"/>
    <property type="match status" value="1"/>
</dbReference>
<evidence type="ECO:0000256" key="6">
    <source>
        <dbReference type="RuleBase" id="RU003355"/>
    </source>
</evidence>
<dbReference type="GO" id="GO:0005615">
    <property type="term" value="C:extracellular space"/>
    <property type="evidence" value="ECO:0007669"/>
    <property type="project" value="TreeGrafter"/>
</dbReference>
<dbReference type="InterPro" id="IPR023827">
    <property type="entry name" value="Peptidase_S8_Asp-AS"/>
</dbReference>
<keyword evidence="11" id="KW-1185">Reference proteome</keyword>
<evidence type="ECO:0000313" key="11">
    <source>
        <dbReference type="Proteomes" id="UP000193411"/>
    </source>
</evidence>
<protein>
    <submittedName>
        <fullName evidence="10">Peptidase S8/S53 domain-containing protein</fullName>
    </submittedName>
</protein>
<keyword evidence="3 5" id="KW-0378">Hydrolase</keyword>
<feature type="chain" id="PRO_5012824650" evidence="8">
    <location>
        <begin position="33"/>
        <end position="490"/>
    </location>
</feature>
<feature type="active site" description="Charge relay system" evidence="5">
    <location>
        <position position="347"/>
    </location>
</feature>